<keyword evidence="1" id="KW-1185">Reference proteome</keyword>
<proteinExistence type="predicted"/>
<evidence type="ECO:0000313" key="2">
    <source>
        <dbReference type="WBParaSite" id="TMUE_1000005346.1"/>
    </source>
</evidence>
<dbReference type="AlphaFoldDB" id="A0A5S6QDA1"/>
<name>A0A5S6QDA1_TRIMR</name>
<evidence type="ECO:0000313" key="1">
    <source>
        <dbReference type="Proteomes" id="UP000046395"/>
    </source>
</evidence>
<dbReference type="Proteomes" id="UP000046395">
    <property type="component" value="Unassembled WGS sequence"/>
</dbReference>
<dbReference type="WBParaSite" id="TMUE_1000005346.1">
    <property type="protein sequence ID" value="TMUE_1000005346.1"/>
    <property type="gene ID" value="WBGene00288536"/>
</dbReference>
<sequence length="110" mass="12142">MESLAESGIFASLTDEICTAGRRDSCVLGNVPSVNYYVVPKKRWTLNGGHSQRRVEGPERCCERTAVHGFAEVAYPMKRGTAPPLIGLVLQWRRQGANDRTKVEGTSYSV</sequence>
<reference evidence="2" key="1">
    <citation type="submission" date="2019-12" db="UniProtKB">
        <authorList>
            <consortium name="WormBaseParasite"/>
        </authorList>
    </citation>
    <scope>IDENTIFICATION</scope>
</reference>
<accession>A0A5S6QDA1</accession>
<organism evidence="1 2">
    <name type="scientific">Trichuris muris</name>
    <name type="common">Mouse whipworm</name>
    <dbReference type="NCBI Taxonomy" id="70415"/>
    <lineage>
        <taxon>Eukaryota</taxon>
        <taxon>Metazoa</taxon>
        <taxon>Ecdysozoa</taxon>
        <taxon>Nematoda</taxon>
        <taxon>Enoplea</taxon>
        <taxon>Dorylaimia</taxon>
        <taxon>Trichinellida</taxon>
        <taxon>Trichuridae</taxon>
        <taxon>Trichuris</taxon>
    </lineage>
</organism>
<protein>
    <submittedName>
        <fullName evidence="2">Uncharacterized protein</fullName>
    </submittedName>
</protein>